<organism evidence="1">
    <name type="scientific">marine metagenome</name>
    <dbReference type="NCBI Taxonomy" id="408172"/>
    <lineage>
        <taxon>unclassified sequences</taxon>
        <taxon>metagenomes</taxon>
        <taxon>ecological metagenomes</taxon>
    </lineage>
</organism>
<evidence type="ECO:0000313" key="1">
    <source>
        <dbReference type="EMBL" id="SVD35605.1"/>
    </source>
</evidence>
<name>A0A382UP78_9ZZZZ</name>
<proteinExistence type="predicted"/>
<dbReference type="EMBL" id="UINC01145461">
    <property type="protein sequence ID" value="SVD35605.1"/>
    <property type="molecule type" value="Genomic_DNA"/>
</dbReference>
<reference evidence="1" key="1">
    <citation type="submission" date="2018-05" db="EMBL/GenBank/DDBJ databases">
        <authorList>
            <person name="Lanie J.A."/>
            <person name="Ng W.-L."/>
            <person name="Kazmierczak K.M."/>
            <person name="Andrzejewski T.M."/>
            <person name="Davidsen T.M."/>
            <person name="Wayne K.J."/>
            <person name="Tettelin H."/>
            <person name="Glass J.I."/>
            <person name="Rusch D."/>
            <person name="Podicherti R."/>
            <person name="Tsui H.-C.T."/>
            <person name="Winkler M.E."/>
        </authorList>
    </citation>
    <scope>NUCLEOTIDE SEQUENCE</scope>
</reference>
<dbReference type="AlphaFoldDB" id="A0A382UP78"/>
<protein>
    <submittedName>
        <fullName evidence="1">Uncharacterized protein</fullName>
    </submittedName>
</protein>
<accession>A0A382UP78</accession>
<sequence length="77" mass="7962">MLSLPKILLLLALVAGVFLVSKILRGRSNPTLKDTKEPAETDALNLSPCGVCGNYVANDGSSCERADCPIAKGGCGD</sequence>
<gene>
    <name evidence="1" type="ORF">METZ01_LOCUS388459</name>
</gene>